<keyword evidence="13" id="KW-0067">ATP-binding</keyword>
<keyword evidence="5" id="KW-0723">Serine/threonine-protein kinase</keyword>
<dbReference type="GO" id="GO:0005524">
    <property type="term" value="F:ATP binding"/>
    <property type="evidence" value="ECO:0007669"/>
    <property type="project" value="UniProtKB-KW"/>
</dbReference>
<keyword evidence="14 22" id="KW-1133">Transmembrane helix</keyword>
<evidence type="ECO:0000256" key="2">
    <source>
        <dbReference type="ARBA" id="ARBA00004479"/>
    </source>
</evidence>
<comment type="similarity">
    <text evidence="18">Belongs to the polygalacturonase-inhibiting protein family.</text>
</comment>
<dbReference type="Pfam" id="PF13855">
    <property type="entry name" value="LRR_8"/>
    <property type="match status" value="1"/>
</dbReference>
<evidence type="ECO:0000259" key="24">
    <source>
        <dbReference type="PROSITE" id="PS50011"/>
    </source>
</evidence>
<feature type="transmembrane region" description="Helical" evidence="22">
    <location>
        <begin position="752"/>
        <end position="772"/>
    </location>
</feature>
<keyword evidence="4" id="KW-0964">Secreted</keyword>
<evidence type="ECO:0000256" key="4">
    <source>
        <dbReference type="ARBA" id="ARBA00022512"/>
    </source>
</evidence>
<feature type="signal peptide" evidence="23">
    <location>
        <begin position="1"/>
        <end position="24"/>
    </location>
</feature>
<dbReference type="PRINTS" id="PR00019">
    <property type="entry name" value="LEURICHRPT"/>
</dbReference>
<dbReference type="EC" id="2.7.11.1" evidence="3"/>
<comment type="subcellular location">
    <subcellularLocation>
        <location evidence="2">Membrane</location>
        <topology evidence="2">Single-pass type I membrane protein</topology>
    </subcellularLocation>
    <subcellularLocation>
        <location evidence="1">Secreted</location>
        <location evidence="1">Cell wall</location>
    </subcellularLocation>
</comment>
<evidence type="ECO:0000256" key="6">
    <source>
        <dbReference type="ARBA" id="ARBA00022553"/>
    </source>
</evidence>
<dbReference type="GO" id="GO:0004674">
    <property type="term" value="F:protein serine/threonine kinase activity"/>
    <property type="evidence" value="ECO:0007669"/>
    <property type="project" value="UniProtKB-KW"/>
</dbReference>
<evidence type="ECO:0000256" key="14">
    <source>
        <dbReference type="ARBA" id="ARBA00022989"/>
    </source>
</evidence>
<evidence type="ECO:0000256" key="10">
    <source>
        <dbReference type="ARBA" id="ARBA00022729"/>
    </source>
</evidence>
<keyword evidence="15 22" id="KW-0472">Membrane</keyword>
<organism evidence="25 26">
    <name type="scientific">Malus domestica</name>
    <name type="common">Apple</name>
    <name type="synonym">Pyrus malus</name>
    <dbReference type="NCBI Taxonomy" id="3750"/>
    <lineage>
        <taxon>Eukaryota</taxon>
        <taxon>Viridiplantae</taxon>
        <taxon>Streptophyta</taxon>
        <taxon>Embryophyta</taxon>
        <taxon>Tracheophyta</taxon>
        <taxon>Spermatophyta</taxon>
        <taxon>Magnoliopsida</taxon>
        <taxon>eudicotyledons</taxon>
        <taxon>Gunneridae</taxon>
        <taxon>Pentapetalae</taxon>
        <taxon>rosids</taxon>
        <taxon>fabids</taxon>
        <taxon>Rosales</taxon>
        <taxon>Rosaceae</taxon>
        <taxon>Amygdaloideae</taxon>
        <taxon>Maleae</taxon>
        <taxon>Malus</taxon>
    </lineage>
</organism>
<evidence type="ECO:0000256" key="1">
    <source>
        <dbReference type="ARBA" id="ARBA00004191"/>
    </source>
</evidence>
<evidence type="ECO:0000256" key="7">
    <source>
        <dbReference type="ARBA" id="ARBA00022614"/>
    </source>
</evidence>
<dbReference type="AlphaFoldDB" id="A0A498IRI9"/>
<evidence type="ECO:0000313" key="25">
    <source>
        <dbReference type="EMBL" id="RXH85829.1"/>
    </source>
</evidence>
<keyword evidence="9 22" id="KW-0812">Transmembrane</keyword>
<feature type="chain" id="PRO_5019757080" description="non-specific serine/threonine protein kinase" evidence="23">
    <location>
        <begin position="25"/>
        <end position="1128"/>
    </location>
</feature>
<dbReference type="InterPro" id="IPR051824">
    <property type="entry name" value="LRR_Rcpt-Like_S/T_Kinase"/>
</dbReference>
<evidence type="ECO:0000256" key="23">
    <source>
        <dbReference type="SAM" id="SignalP"/>
    </source>
</evidence>
<accession>A0A498IRI9</accession>
<reference evidence="25 26" key="1">
    <citation type="submission" date="2018-10" db="EMBL/GenBank/DDBJ databases">
        <title>A high-quality apple genome assembly.</title>
        <authorList>
            <person name="Hu J."/>
        </authorList>
    </citation>
    <scope>NUCLEOTIDE SEQUENCE [LARGE SCALE GENOMIC DNA]</scope>
    <source>
        <strain evidence="26">cv. HFTH1</strain>
        <tissue evidence="25">Young leaf</tissue>
    </source>
</reference>
<evidence type="ECO:0000256" key="21">
    <source>
        <dbReference type="SAM" id="MobiDB-lite"/>
    </source>
</evidence>
<name>A0A498IRI9_MALDO</name>
<dbReference type="Pfam" id="PF11721">
    <property type="entry name" value="Malectin"/>
    <property type="match status" value="1"/>
</dbReference>
<dbReference type="Gene3D" id="1.10.510.10">
    <property type="entry name" value="Transferase(Phosphotransferase) domain 1"/>
    <property type="match status" value="1"/>
</dbReference>
<dbReference type="InterPro" id="IPR001611">
    <property type="entry name" value="Leu-rich_rpt"/>
</dbReference>
<protein>
    <recommendedName>
        <fullName evidence="3">non-specific serine/threonine protein kinase</fullName>
        <ecNumber evidence="3">2.7.11.1</ecNumber>
    </recommendedName>
</protein>
<dbReference type="InterPro" id="IPR032675">
    <property type="entry name" value="LRR_dom_sf"/>
</dbReference>
<dbReference type="Pfam" id="PF00069">
    <property type="entry name" value="Pkinase"/>
    <property type="match status" value="1"/>
</dbReference>
<evidence type="ECO:0000256" key="16">
    <source>
        <dbReference type="ARBA" id="ARBA00023170"/>
    </source>
</evidence>
<gene>
    <name evidence="25" type="ORF">DVH24_016882</name>
</gene>
<keyword evidence="26" id="KW-1185">Reference proteome</keyword>
<dbReference type="Gene3D" id="2.60.120.430">
    <property type="entry name" value="Galactose-binding lectin"/>
    <property type="match status" value="1"/>
</dbReference>
<keyword evidence="4" id="KW-0134">Cell wall</keyword>
<keyword evidence="5" id="KW-0418">Kinase</keyword>
<dbReference type="SUPFAM" id="SSF56112">
    <property type="entry name" value="Protein kinase-like (PK-like)"/>
    <property type="match status" value="1"/>
</dbReference>
<keyword evidence="10 23" id="KW-0732">Signal</keyword>
<keyword evidence="8" id="KW-0808">Transferase</keyword>
<evidence type="ECO:0000256" key="17">
    <source>
        <dbReference type="ARBA" id="ARBA00023180"/>
    </source>
</evidence>
<comment type="caution">
    <text evidence="25">The sequence shown here is derived from an EMBL/GenBank/DDBJ whole genome shotgun (WGS) entry which is preliminary data.</text>
</comment>
<evidence type="ECO:0000256" key="8">
    <source>
        <dbReference type="ARBA" id="ARBA00022679"/>
    </source>
</evidence>
<evidence type="ECO:0000256" key="9">
    <source>
        <dbReference type="ARBA" id="ARBA00022692"/>
    </source>
</evidence>
<sequence>MSKPSLRLQLTKLVLYHILLWQLGRWPQSKFHCRADVARLPVDEVSALRAIVRDLEFKQQPIIRDEMCFDEVSAYGFKYNCDCNNTANLCRISEIAINNIDLTGTIHEGVGYLSNLRRLTLSSNKLHGSIPDTLGNLMHLGTLDLSQNQLSGPIPASLGSLGSLQYLYLQYNLLSGGIPRDFGSLTNLIELYLQFNMLSGSIPEDFGNLSLLTTMDLSENQLSGPLPESLGKLKSLTTFYVSANYLSEKFPNTSYGNLTSLKKFSIAGNYISGPLPVETIAKWTNIYYLVLMGNNFEGRVTEEIFGLQNLQYLYKTSSSFFHFAGSIIYMCLGHFFDVARASKFSGPALLPGEIFSCDINTDDIRVFMQVVENFNFQVINLLTHITHYLYKGTWCTISCDGHTEKSLVLISDLATNHSFPLPQKIVNSANFLSLTLRNCSITGPIPKYIGEEMTSLRYLDLSFNKLTGGLPHYMKSDMIYMSFSGNMLNGPIPRWIFRASQTRMDLSFNNFSAVDSAVPSNLHLNLFACCPNSSTSLPDITHTVLETNQNHSLFINCGGEETTVLGNTYDQDNDTSLFYTSPKKNWAYSLSGDIGVLKSNTSDFIKSTTRGVSITEAPLYEKARLSPVSLKYYAFCLRKGKYNVMLHFHEIIYTDDADYTSLRKRAFDVYIQGNRILNYFDIRDKEGRVGKPITVNHSAEVVHDSDLLEIHLYWPGKGSISYLPNFNGPLISAISVNPEFEISPDKYKPLRIALITIASFIAALLLLLAFAWRMGWLSSKEVPKIKIGQEKIDDELKDKLVTVKELINATENFSDKKKLGRSGTVYKAELQGHVVAVKKLDPAQFNEKIEGLNNEIGTIRSLQHNNILELLDVHIDKDLQLLVYEYMEKQSLADILFGSSTSSTFKLDWNTRVNICLGIAKGLNYLHEHPRVKILHTNIKSANILLNENFEAKISDFGFASLYTKEDKIKVITREVPQGYMAPEYFQTNVLTSKADVYSFGVVVLEIVSGKRNILSKSSEETQVLLDRAYQALAGGNLKSLVDKSLSKYDEKEALVIMKLAVYCTTLGPSVRPTMSEVVSVLIREKTLDEVFPPAKLTGDGNVAGSTSSGKTSAASTSSNDHGKVFLD</sequence>
<evidence type="ECO:0000256" key="11">
    <source>
        <dbReference type="ARBA" id="ARBA00022737"/>
    </source>
</evidence>
<evidence type="ECO:0000256" key="12">
    <source>
        <dbReference type="ARBA" id="ARBA00022741"/>
    </source>
</evidence>
<dbReference type="SUPFAM" id="SSF52058">
    <property type="entry name" value="L domain-like"/>
    <property type="match status" value="2"/>
</dbReference>
<dbReference type="PANTHER" id="PTHR48006:SF48">
    <property type="entry name" value="PROTEIN KINASE DOMAIN-CONTAINING PROTEIN"/>
    <property type="match status" value="1"/>
</dbReference>
<keyword evidence="7" id="KW-0433">Leucine-rich repeat</keyword>
<dbReference type="SMART" id="SM00369">
    <property type="entry name" value="LRR_TYP"/>
    <property type="match status" value="5"/>
</dbReference>
<comment type="catalytic activity">
    <reaction evidence="19">
        <text>L-threonyl-[protein] + ATP = O-phospho-L-threonyl-[protein] + ADP + H(+)</text>
        <dbReference type="Rhea" id="RHEA:46608"/>
        <dbReference type="Rhea" id="RHEA-COMP:11060"/>
        <dbReference type="Rhea" id="RHEA-COMP:11605"/>
        <dbReference type="ChEBI" id="CHEBI:15378"/>
        <dbReference type="ChEBI" id="CHEBI:30013"/>
        <dbReference type="ChEBI" id="CHEBI:30616"/>
        <dbReference type="ChEBI" id="CHEBI:61977"/>
        <dbReference type="ChEBI" id="CHEBI:456216"/>
        <dbReference type="EC" id="2.7.11.1"/>
    </reaction>
</comment>
<keyword evidence="6" id="KW-0597">Phosphoprotein</keyword>
<evidence type="ECO:0000256" key="19">
    <source>
        <dbReference type="ARBA" id="ARBA00047899"/>
    </source>
</evidence>
<dbReference type="InterPro" id="IPR000719">
    <property type="entry name" value="Prot_kinase_dom"/>
</dbReference>
<dbReference type="PROSITE" id="PS50011">
    <property type="entry name" value="PROTEIN_KINASE_DOM"/>
    <property type="match status" value="1"/>
</dbReference>
<dbReference type="Proteomes" id="UP000290289">
    <property type="component" value="Chromosome 10"/>
</dbReference>
<evidence type="ECO:0000256" key="18">
    <source>
        <dbReference type="ARBA" id="ARBA00038043"/>
    </source>
</evidence>
<dbReference type="InterPro" id="IPR011009">
    <property type="entry name" value="Kinase-like_dom_sf"/>
</dbReference>
<dbReference type="InterPro" id="IPR021720">
    <property type="entry name" value="Malectin_dom"/>
</dbReference>
<keyword evidence="11" id="KW-0677">Repeat</keyword>
<evidence type="ECO:0000256" key="3">
    <source>
        <dbReference type="ARBA" id="ARBA00012513"/>
    </source>
</evidence>
<feature type="compositionally biased region" description="Low complexity" evidence="21">
    <location>
        <begin position="1104"/>
        <end position="1119"/>
    </location>
</feature>
<evidence type="ECO:0000256" key="20">
    <source>
        <dbReference type="ARBA" id="ARBA00048679"/>
    </source>
</evidence>
<dbReference type="PANTHER" id="PTHR48006">
    <property type="entry name" value="LEUCINE-RICH REPEAT-CONTAINING PROTEIN DDB_G0281931-RELATED"/>
    <property type="match status" value="1"/>
</dbReference>
<dbReference type="EMBL" id="RDQH01000336">
    <property type="protein sequence ID" value="RXH85829.1"/>
    <property type="molecule type" value="Genomic_DNA"/>
</dbReference>
<dbReference type="InterPro" id="IPR003591">
    <property type="entry name" value="Leu-rich_rpt_typical-subtyp"/>
</dbReference>
<evidence type="ECO:0000256" key="22">
    <source>
        <dbReference type="SAM" id="Phobius"/>
    </source>
</evidence>
<dbReference type="FunFam" id="3.80.10.10:FF:000400">
    <property type="entry name" value="Nuclear pore complex protein NUP107"/>
    <property type="match status" value="1"/>
</dbReference>
<dbReference type="GO" id="GO:0016020">
    <property type="term" value="C:membrane"/>
    <property type="evidence" value="ECO:0007669"/>
    <property type="project" value="UniProtKB-SubCell"/>
</dbReference>
<comment type="catalytic activity">
    <reaction evidence="20">
        <text>L-seryl-[protein] + ATP = O-phospho-L-seryl-[protein] + ADP + H(+)</text>
        <dbReference type="Rhea" id="RHEA:17989"/>
        <dbReference type="Rhea" id="RHEA-COMP:9863"/>
        <dbReference type="Rhea" id="RHEA-COMP:11604"/>
        <dbReference type="ChEBI" id="CHEBI:15378"/>
        <dbReference type="ChEBI" id="CHEBI:29999"/>
        <dbReference type="ChEBI" id="CHEBI:30616"/>
        <dbReference type="ChEBI" id="CHEBI:83421"/>
        <dbReference type="ChEBI" id="CHEBI:456216"/>
        <dbReference type="EC" id="2.7.11.1"/>
    </reaction>
</comment>
<dbReference type="Pfam" id="PF00560">
    <property type="entry name" value="LRR_1"/>
    <property type="match status" value="3"/>
</dbReference>
<dbReference type="FunFam" id="1.10.510.10:FF:000095">
    <property type="entry name" value="protein STRUBBELIG-RECEPTOR FAMILY 8"/>
    <property type="match status" value="1"/>
</dbReference>
<evidence type="ECO:0000256" key="15">
    <source>
        <dbReference type="ARBA" id="ARBA00023136"/>
    </source>
</evidence>
<feature type="domain" description="Protein kinase" evidence="24">
    <location>
        <begin position="811"/>
        <end position="1088"/>
    </location>
</feature>
<feature type="region of interest" description="Disordered" evidence="21">
    <location>
        <begin position="1099"/>
        <end position="1128"/>
    </location>
</feature>
<keyword evidence="17" id="KW-0325">Glycoprotein</keyword>
<evidence type="ECO:0000256" key="5">
    <source>
        <dbReference type="ARBA" id="ARBA00022527"/>
    </source>
</evidence>
<dbReference type="Gene3D" id="3.80.10.10">
    <property type="entry name" value="Ribonuclease Inhibitor"/>
    <property type="match status" value="4"/>
</dbReference>
<dbReference type="Gene3D" id="3.30.200.20">
    <property type="entry name" value="Phosphorylase Kinase, domain 1"/>
    <property type="match status" value="1"/>
</dbReference>
<proteinExistence type="inferred from homology"/>
<evidence type="ECO:0000256" key="13">
    <source>
        <dbReference type="ARBA" id="ARBA00022840"/>
    </source>
</evidence>
<evidence type="ECO:0000313" key="26">
    <source>
        <dbReference type="Proteomes" id="UP000290289"/>
    </source>
</evidence>
<keyword evidence="16" id="KW-0675">Receptor</keyword>
<keyword evidence="12" id="KW-0547">Nucleotide-binding</keyword>